<feature type="non-terminal residue" evidence="1">
    <location>
        <position position="59"/>
    </location>
</feature>
<protein>
    <submittedName>
        <fullName evidence="1">Uncharacterized protein</fullName>
    </submittedName>
</protein>
<evidence type="ECO:0000313" key="2">
    <source>
        <dbReference type="Proteomes" id="UP000824469"/>
    </source>
</evidence>
<comment type="caution">
    <text evidence="1">The sequence shown here is derived from an EMBL/GenBank/DDBJ whole genome shotgun (WGS) entry which is preliminary data.</text>
</comment>
<dbReference type="EMBL" id="JAHRHJ020000011">
    <property type="protein sequence ID" value="KAH9294746.1"/>
    <property type="molecule type" value="Genomic_DNA"/>
</dbReference>
<dbReference type="Proteomes" id="UP000824469">
    <property type="component" value="Unassembled WGS sequence"/>
</dbReference>
<name>A0AA38FAU8_TAXCH</name>
<sequence>MQVSLALFTTSPKHKPSDRSILEFISFLPSDLSFLRSSPLTFPFVIQNYLYWDEILKLL</sequence>
<organism evidence="1 2">
    <name type="scientific">Taxus chinensis</name>
    <name type="common">Chinese yew</name>
    <name type="synonym">Taxus wallichiana var. chinensis</name>
    <dbReference type="NCBI Taxonomy" id="29808"/>
    <lineage>
        <taxon>Eukaryota</taxon>
        <taxon>Viridiplantae</taxon>
        <taxon>Streptophyta</taxon>
        <taxon>Embryophyta</taxon>
        <taxon>Tracheophyta</taxon>
        <taxon>Spermatophyta</taxon>
        <taxon>Pinopsida</taxon>
        <taxon>Pinidae</taxon>
        <taxon>Conifers II</taxon>
        <taxon>Cupressales</taxon>
        <taxon>Taxaceae</taxon>
        <taxon>Taxus</taxon>
    </lineage>
</organism>
<keyword evidence="2" id="KW-1185">Reference proteome</keyword>
<reference evidence="1 2" key="1">
    <citation type="journal article" date="2021" name="Nat. Plants">
        <title>The Taxus genome provides insights into paclitaxel biosynthesis.</title>
        <authorList>
            <person name="Xiong X."/>
            <person name="Gou J."/>
            <person name="Liao Q."/>
            <person name="Li Y."/>
            <person name="Zhou Q."/>
            <person name="Bi G."/>
            <person name="Li C."/>
            <person name="Du R."/>
            <person name="Wang X."/>
            <person name="Sun T."/>
            <person name="Guo L."/>
            <person name="Liang H."/>
            <person name="Lu P."/>
            <person name="Wu Y."/>
            <person name="Zhang Z."/>
            <person name="Ro D.K."/>
            <person name="Shang Y."/>
            <person name="Huang S."/>
            <person name="Yan J."/>
        </authorList>
    </citation>
    <scope>NUCLEOTIDE SEQUENCE [LARGE SCALE GENOMIC DNA]</scope>
    <source>
        <strain evidence="1">Ta-2019</strain>
    </source>
</reference>
<gene>
    <name evidence="1" type="ORF">KI387_038334</name>
</gene>
<dbReference type="AlphaFoldDB" id="A0AA38FAU8"/>
<proteinExistence type="predicted"/>
<evidence type="ECO:0000313" key="1">
    <source>
        <dbReference type="EMBL" id="KAH9294746.1"/>
    </source>
</evidence>
<accession>A0AA38FAU8</accession>